<evidence type="ECO:0000259" key="1">
    <source>
        <dbReference type="Pfam" id="PF00884"/>
    </source>
</evidence>
<dbReference type="InterPro" id="IPR000917">
    <property type="entry name" value="Sulfatase_N"/>
</dbReference>
<gene>
    <name evidence="2" type="ORF">AKJ52_01150</name>
</gene>
<accession>A0A133VKR8</accession>
<dbReference type="Gene3D" id="3.40.720.10">
    <property type="entry name" value="Alkaline Phosphatase, subunit A"/>
    <property type="match status" value="1"/>
</dbReference>
<dbReference type="Proteomes" id="UP000070404">
    <property type="component" value="Unassembled WGS sequence"/>
</dbReference>
<dbReference type="AlphaFoldDB" id="A0A133VKR8"/>
<keyword evidence="3" id="KW-1185">Reference proteome</keyword>
<reference evidence="2 3" key="1">
    <citation type="journal article" date="2016" name="Sci. Rep.">
        <title>Metabolic traits of an uncultured archaeal lineage -MSBL1- from brine pools of the Red Sea.</title>
        <authorList>
            <person name="Mwirichia R."/>
            <person name="Alam I."/>
            <person name="Rashid M."/>
            <person name="Vinu M."/>
            <person name="Ba-Alawi W."/>
            <person name="Anthony Kamau A."/>
            <person name="Kamanda Ngugi D."/>
            <person name="Goker M."/>
            <person name="Klenk H.P."/>
            <person name="Bajic V."/>
            <person name="Stingl U."/>
        </authorList>
    </citation>
    <scope>NUCLEOTIDE SEQUENCE [LARGE SCALE GENOMIC DNA]</scope>
    <source>
        <strain evidence="2">SCGC-AAA382C18</strain>
    </source>
</reference>
<dbReference type="SUPFAM" id="SSF53649">
    <property type="entry name" value="Alkaline phosphatase-like"/>
    <property type="match status" value="1"/>
</dbReference>
<comment type="caution">
    <text evidence="2">The sequence shown here is derived from an EMBL/GenBank/DDBJ whole genome shotgun (WGS) entry which is preliminary data.</text>
</comment>
<dbReference type="Pfam" id="PF00884">
    <property type="entry name" value="Sulfatase"/>
    <property type="match status" value="1"/>
</dbReference>
<sequence length="280" mass="32663">MLKQKNLIKKREWDYLFVLDACRFDYFQRTFDDYLDEGNLSKVISPATHTTIWCKKIFGGRRKNDDIVYVSGNPYINSKVPIGKLDARGYFYKLVDVWDSGWNEEKNTVFPQEVIKGVKKAMIKYPGKRIIAHFMQPHAPYLTLDNTTSGSKPEFNIDNQTDNNFFYFLRRKMRNFAAKVIRLIGQRKTWRLREELGIMEPSGPIYEVLNQHGEKELKRAYQKNLETVLEGISGLIENLSGKIIITSDHGELLGEGNNYGHYINGTENELFHVPWLEIKK</sequence>
<organism evidence="2 3">
    <name type="scientific">candidate division MSBL1 archaeon SCGC-AAA382C18</name>
    <dbReference type="NCBI Taxonomy" id="1698281"/>
    <lineage>
        <taxon>Archaea</taxon>
        <taxon>Methanobacteriati</taxon>
        <taxon>Methanobacteriota</taxon>
        <taxon>candidate division MSBL1</taxon>
    </lineage>
</organism>
<proteinExistence type="predicted"/>
<dbReference type="PATRIC" id="fig|1698281.3.peg.90"/>
<name>A0A133VKR8_9EURY</name>
<evidence type="ECO:0000313" key="2">
    <source>
        <dbReference type="EMBL" id="KXB07000.1"/>
    </source>
</evidence>
<evidence type="ECO:0000313" key="3">
    <source>
        <dbReference type="Proteomes" id="UP000070404"/>
    </source>
</evidence>
<dbReference type="EMBL" id="LHYF01000014">
    <property type="protein sequence ID" value="KXB07000.1"/>
    <property type="molecule type" value="Genomic_DNA"/>
</dbReference>
<dbReference type="InterPro" id="IPR017850">
    <property type="entry name" value="Alkaline_phosphatase_core_sf"/>
</dbReference>
<feature type="domain" description="Sulfatase N-terminal" evidence="1">
    <location>
        <begin position="100"/>
        <end position="275"/>
    </location>
</feature>
<protein>
    <recommendedName>
        <fullName evidence="1">Sulfatase N-terminal domain-containing protein</fullName>
    </recommendedName>
</protein>